<evidence type="ECO:0000313" key="2">
    <source>
        <dbReference type="Proteomes" id="UP001418222"/>
    </source>
</evidence>
<dbReference type="Gene3D" id="1.25.40.10">
    <property type="entry name" value="Tetratricopeptide repeat domain"/>
    <property type="match status" value="1"/>
</dbReference>
<dbReference type="EMBL" id="JBBWWQ010000006">
    <property type="protein sequence ID" value="KAK8945149.1"/>
    <property type="molecule type" value="Genomic_DNA"/>
</dbReference>
<comment type="caution">
    <text evidence="1">The sequence shown here is derived from an EMBL/GenBank/DDBJ whole genome shotgun (WGS) entry which is preliminary data.</text>
</comment>
<accession>A0AAP0BP00</accession>
<organism evidence="1 2">
    <name type="scientific">Platanthera zijinensis</name>
    <dbReference type="NCBI Taxonomy" id="2320716"/>
    <lineage>
        <taxon>Eukaryota</taxon>
        <taxon>Viridiplantae</taxon>
        <taxon>Streptophyta</taxon>
        <taxon>Embryophyta</taxon>
        <taxon>Tracheophyta</taxon>
        <taxon>Spermatophyta</taxon>
        <taxon>Magnoliopsida</taxon>
        <taxon>Liliopsida</taxon>
        <taxon>Asparagales</taxon>
        <taxon>Orchidaceae</taxon>
        <taxon>Orchidoideae</taxon>
        <taxon>Orchideae</taxon>
        <taxon>Orchidinae</taxon>
        <taxon>Platanthera</taxon>
    </lineage>
</organism>
<gene>
    <name evidence="1" type="primary">CRR4</name>
    <name evidence="1" type="ORF">KSP39_PZI008546</name>
</gene>
<dbReference type="PANTHER" id="PTHR47926:SF456">
    <property type="entry name" value="PENTATRICOPEPTIDE REPEAT-CONTAINING PROTEIN ELI1, CHLOROPLASTIC"/>
    <property type="match status" value="1"/>
</dbReference>
<dbReference type="InterPro" id="IPR011990">
    <property type="entry name" value="TPR-like_helical_dom_sf"/>
</dbReference>
<evidence type="ECO:0000313" key="1">
    <source>
        <dbReference type="EMBL" id="KAK8945149.1"/>
    </source>
</evidence>
<reference evidence="1 2" key="1">
    <citation type="journal article" date="2022" name="Nat. Plants">
        <title>Genomes of leafy and leafless Platanthera orchids illuminate the evolution of mycoheterotrophy.</title>
        <authorList>
            <person name="Li M.H."/>
            <person name="Liu K.W."/>
            <person name="Li Z."/>
            <person name="Lu H.C."/>
            <person name="Ye Q.L."/>
            <person name="Zhang D."/>
            <person name="Wang J.Y."/>
            <person name="Li Y.F."/>
            <person name="Zhong Z.M."/>
            <person name="Liu X."/>
            <person name="Yu X."/>
            <person name="Liu D.K."/>
            <person name="Tu X.D."/>
            <person name="Liu B."/>
            <person name="Hao Y."/>
            <person name="Liao X.Y."/>
            <person name="Jiang Y.T."/>
            <person name="Sun W.H."/>
            <person name="Chen J."/>
            <person name="Chen Y.Q."/>
            <person name="Ai Y."/>
            <person name="Zhai J.W."/>
            <person name="Wu S.S."/>
            <person name="Zhou Z."/>
            <person name="Hsiao Y.Y."/>
            <person name="Wu W.L."/>
            <person name="Chen Y.Y."/>
            <person name="Lin Y.F."/>
            <person name="Hsu J.L."/>
            <person name="Li C.Y."/>
            <person name="Wang Z.W."/>
            <person name="Zhao X."/>
            <person name="Zhong W.Y."/>
            <person name="Ma X.K."/>
            <person name="Ma L."/>
            <person name="Huang J."/>
            <person name="Chen G.Z."/>
            <person name="Huang M.Z."/>
            <person name="Huang L."/>
            <person name="Peng D.H."/>
            <person name="Luo Y.B."/>
            <person name="Zou S.Q."/>
            <person name="Chen S.P."/>
            <person name="Lan S."/>
            <person name="Tsai W.C."/>
            <person name="Van de Peer Y."/>
            <person name="Liu Z.J."/>
        </authorList>
    </citation>
    <scope>NUCLEOTIDE SEQUENCE [LARGE SCALE GENOMIC DNA]</scope>
    <source>
        <strain evidence="1">Lor287</strain>
    </source>
</reference>
<dbReference type="InterPro" id="IPR046849">
    <property type="entry name" value="E2_motif"/>
</dbReference>
<dbReference type="GO" id="GO:0009451">
    <property type="term" value="P:RNA modification"/>
    <property type="evidence" value="ECO:0007669"/>
    <property type="project" value="InterPro"/>
</dbReference>
<dbReference type="AlphaFoldDB" id="A0AAP0BP00"/>
<dbReference type="PANTHER" id="PTHR47926">
    <property type="entry name" value="PENTATRICOPEPTIDE REPEAT-CONTAINING PROTEIN"/>
    <property type="match status" value="1"/>
</dbReference>
<dbReference type="Pfam" id="PF20430">
    <property type="entry name" value="Eplus_motif"/>
    <property type="match status" value="1"/>
</dbReference>
<dbReference type="Proteomes" id="UP001418222">
    <property type="component" value="Unassembled WGS sequence"/>
</dbReference>
<keyword evidence="2" id="KW-1185">Reference proteome</keyword>
<protein>
    <submittedName>
        <fullName evidence="1">Pentatricopeptide repeat-containing protein</fullName>
    </submittedName>
</protein>
<dbReference type="GO" id="GO:0003723">
    <property type="term" value="F:RNA binding"/>
    <property type="evidence" value="ECO:0007669"/>
    <property type="project" value="InterPro"/>
</dbReference>
<name>A0AAP0BP00_9ASPA</name>
<dbReference type="InterPro" id="IPR046960">
    <property type="entry name" value="PPR_At4g14850-like_plant"/>
</dbReference>
<proteinExistence type="predicted"/>
<sequence>MERIPLKPDDITFIAVLNGCSHAGRAGRLDDAWKVINAMPMPPNDIICRSMLSACLKRGDIAMGRKVAEASVQGGFCDSSSFVLLSNMYAGGGLWGDVRRVRRIMRQREVRKIPGCSWIEVDGFVHEFVVGDISHPLSTEIYSLLESASIQFEYHTFLCED</sequence>
<dbReference type="InterPro" id="IPR046848">
    <property type="entry name" value="E_motif"/>
</dbReference>
<dbReference type="Pfam" id="PF20431">
    <property type="entry name" value="E_motif"/>
    <property type="match status" value="1"/>
</dbReference>